<dbReference type="SUPFAM" id="SSF52402">
    <property type="entry name" value="Adenine nucleotide alpha hydrolases-like"/>
    <property type="match status" value="2"/>
</dbReference>
<evidence type="ECO:0000313" key="1">
    <source>
        <dbReference type="EMBL" id="TPG54042.1"/>
    </source>
</evidence>
<reference evidence="1 2" key="1">
    <citation type="journal article" date="2019" name="Environ. Microbiol.">
        <title>Species interactions and distinct microbial communities in high Arctic permafrost affected cryosols are associated with the CH4 and CO2 gas fluxes.</title>
        <authorList>
            <person name="Altshuler I."/>
            <person name="Hamel J."/>
            <person name="Turney S."/>
            <person name="Magnuson E."/>
            <person name="Levesque R."/>
            <person name="Greer C."/>
            <person name="Whyte L.G."/>
        </authorList>
    </citation>
    <scope>NUCLEOTIDE SEQUENCE [LARGE SCALE GENOMIC DNA]</scope>
    <source>
        <strain evidence="1 2">E6.1</strain>
    </source>
</reference>
<protein>
    <submittedName>
        <fullName evidence="1">Universal stress protein</fullName>
    </submittedName>
</protein>
<keyword evidence="2" id="KW-1185">Reference proteome</keyword>
<organism evidence="1 2">
    <name type="scientific">Sphingomonas glacialis</name>
    <dbReference type="NCBI Taxonomy" id="658225"/>
    <lineage>
        <taxon>Bacteria</taxon>
        <taxon>Pseudomonadati</taxon>
        <taxon>Pseudomonadota</taxon>
        <taxon>Alphaproteobacteria</taxon>
        <taxon>Sphingomonadales</taxon>
        <taxon>Sphingomonadaceae</taxon>
        <taxon>Sphingomonas</taxon>
    </lineage>
</organism>
<sequence length="267" mass="28240">MKTILLLAHDDSGQEARFQAAVDIVRAVDGHLTCLDVAILPAMIASDHVGDIGAASLLADEVARESANRTHLEFRLMHEDVAWDWIEATGAIGQCLRSAAERADLIVVSRQLDDFPLPDMRGAASALIIKSGKPLLAVPPDLARFDHTSAVIAWDGSVFAAAALRAAVPLLGFAEQVTILQIGAAASDAPAEDAAAYLARYGIPATVEHQPYGETRVADQIVERALAIGAGYIVMGGFGHLRFVEALFGGTTRALLAHSPLPLFLAH</sequence>
<dbReference type="AlphaFoldDB" id="A0A502FXQ4"/>
<dbReference type="Gene3D" id="3.40.50.12370">
    <property type="match status" value="1"/>
</dbReference>
<name>A0A502FXQ4_9SPHN</name>
<comment type="caution">
    <text evidence="1">The sequence shown here is derived from an EMBL/GenBank/DDBJ whole genome shotgun (WGS) entry which is preliminary data.</text>
</comment>
<dbReference type="EMBL" id="RCZC01000002">
    <property type="protein sequence ID" value="TPG54042.1"/>
    <property type="molecule type" value="Genomic_DNA"/>
</dbReference>
<dbReference type="Proteomes" id="UP000319931">
    <property type="component" value="Unassembled WGS sequence"/>
</dbReference>
<dbReference type="OrthoDB" id="9804721at2"/>
<proteinExistence type="predicted"/>
<dbReference type="RefSeq" id="WP_140848792.1">
    <property type="nucleotide sequence ID" value="NZ_RCZC01000002.1"/>
</dbReference>
<accession>A0A502FXQ4</accession>
<evidence type="ECO:0000313" key="2">
    <source>
        <dbReference type="Proteomes" id="UP000319931"/>
    </source>
</evidence>
<gene>
    <name evidence="1" type="ORF">EAH76_04875</name>
</gene>